<dbReference type="HOGENOM" id="CLU_005726_8_0_1"/>
<protein>
    <submittedName>
        <fullName evidence="1">Uncharacterized protein</fullName>
    </submittedName>
</protein>
<dbReference type="InParanoid" id="A0A0D0DPQ5"/>
<proteinExistence type="predicted"/>
<dbReference type="OrthoDB" id="2416294at2759"/>
<dbReference type="Proteomes" id="UP000054538">
    <property type="component" value="Unassembled WGS sequence"/>
</dbReference>
<keyword evidence="2" id="KW-1185">Reference proteome</keyword>
<dbReference type="EMBL" id="KN825887">
    <property type="protein sequence ID" value="KIK80995.1"/>
    <property type="molecule type" value="Genomic_DNA"/>
</dbReference>
<evidence type="ECO:0000313" key="1">
    <source>
        <dbReference type="EMBL" id="KIK80995.1"/>
    </source>
</evidence>
<name>A0A0D0DPQ5_9AGAM</name>
<gene>
    <name evidence="1" type="ORF">PAXRUDRAFT_157148</name>
</gene>
<feature type="non-terminal residue" evidence="1">
    <location>
        <position position="94"/>
    </location>
</feature>
<organism evidence="1 2">
    <name type="scientific">Paxillus rubicundulus Ve08.2h10</name>
    <dbReference type="NCBI Taxonomy" id="930991"/>
    <lineage>
        <taxon>Eukaryota</taxon>
        <taxon>Fungi</taxon>
        <taxon>Dikarya</taxon>
        <taxon>Basidiomycota</taxon>
        <taxon>Agaricomycotina</taxon>
        <taxon>Agaricomycetes</taxon>
        <taxon>Agaricomycetidae</taxon>
        <taxon>Boletales</taxon>
        <taxon>Paxilineae</taxon>
        <taxon>Paxillaceae</taxon>
        <taxon>Paxillus</taxon>
    </lineage>
</organism>
<reference evidence="1 2" key="1">
    <citation type="submission" date="2014-04" db="EMBL/GenBank/DDBJ databases">
        <authorList>
            <consortium name="DOE Joint Genome Institute"/>
            <person name="Kuo A."/>
            <person name="Kohler A."/>
            <person name="Jargeat P."/>
            <person name="Nagy L.G."/>
            <person name="Floudas D."/>
            <person name="Copeland A."/>
            <person name="Barry K.W."/>
            <person name="Cichocki N."/>
            <person name="Veneault-Fourrey C."/>
            <person name="LaButti K."/>
            <person name="Lindquist E.A."/>
            <person name="Lipzen A."/>
            <person name="Lundell T."/>
            <person name="Morin E."/>
            <person name="Murat C."/>
            <person name="Sun H."/>
            <person name="Tunlid A."/>
            <person name="Henrissat B."/>
            <person name="Grigoriev I.V."/>
            <person name="Hibbett D.S."/>
            <person name="Martin F."/>
            <person name="Nordberg H.P."/>
            <person name="Cantor M.N."/>
            <person name="Hua S.X."/>
        </authorList>
    </citation>
    <scope>NUCLEOTIDE SEQUENCE [LARGE SCALE GENOMIC DNA]</scope>
    <source>
        <strain evidence="1 2">Ve08.2h10</strain>
    </source>
</reference>
<evidence type="ECO:0000313" key="2">
    <source>
        <dbReference type="Proteomes" id="UP000054538"/>
    </source>
</evidence>
<reference evidence="2" key="2">
    <citation type="submission" date="2015-01" db="EMBL/GenBank/DDBJ databases">
        <title>Evolutionary Origins and Diversification of the Mycorrhizal Mutualists.</title>
        <authorList>
            <consortium name="DOE Joint Genome Institute"/>
            <consortium name="Mycorrhizal Genomics Consortium"/>
            <person name="Kohler A."/>
            <person name="Kuo A."/>
            <person name="Nagy L.G."/>
            <person name="Floudas D."/>
            <person name="Copeland A."/>
            <person name="Barry K.W."/>
            <person name="Cichocki N."/>
            <person name="Veneault-Fourrey C."/>
            <person name="LaButti K."/>
            <person name="Lindquist E.A."/>
            <person name="Lipzen A."/>
            <person name="Lundell T."/>
            <person name="Morin E."/>
            <person name="Murat C."/>
            <person name="Riley R."/>
            <person name="Ohm R."/>
            <person name="Sun H."/>
            <person name="Tunlid A."/>
            <person name="Henrissat B."/>
            <person name="Grigoriev I.V."/>
            <person name="Hibbett D.S."/>
            <person name="Martin F."/>
        </authorList>
    </citation>
    <scope>NUCLEOTIDE SEQUENCE [LARGE SCALE GENOMIC DNA]</scope>
    <source>
        <strain evidence="2">Ve08.2h10</strain>
    </source>
</reference>
<sequence>GIQCDILPKFHCELNFIKQCWGYAKQVYCCYPPSSKDADLEANVIKAPNIKIIIYQFATWSCHFMDAYYKGLNGKQVAWAVKKYHGHCPSRLNN</sequence>
<accession>A0A0D0DPQ5</accession>
<dbReference type="AlphaFoldDB" id="A0A0D0DPQ5"/>